<evidence type="ECO:0000313" key="4">
    <source>
        <dbReference type="Proteomes" id="UP000189670"/>
    </source>
</evidence>
<dbReference type="GO" id="GO:0006508">
    <property type="term" value="P:proteolysis"/>
    <property type="evidence" value="ECO:0007669"/>
    <property type="project" value="InterPro"/>
</dbReference>
<feature type="domain" description="Retropepsins" evidence="2">
    <location>
        <begin position="19"/>
        <end position="113"/>
    </location>
</feature>
<proteinExistence type="predicted"/>
<comment type="caution">
    <text evidence="3">The sequence shown here is derived from an EMBL/GenBank/DDBJ whole genome shotgun (WGS) entry which is preliminary data.</text>
</comment>
<evidence type="ECO:0000256" key="1">
    <source>
        <dbReference type="ARBA" id="ARBA00022801"/>
    </source>
</evidence>
<reference evidence="4" key="1">
    <citation type="submission" date="2012-11" db="EMBL/GenBank/DDBJ databases">
        <authorList>
            <person name="Lucero-Rivera Y.E."/>
            <person name="Tovar-Ramirez D."/>
        </authorList>
    </citation>
    <scope>NUCLEOTIDE SEQUENCE [LARGE SCALE GENOMIC DNA]</scope>
    <source>
        <strain evidence="4">Araruama</strain>
    </source>
</reference>
<dbReference type="SUPFAM" id="SSF50630">
    <property type="entry name" value="Acid proteases"/>
    <property type="match status" value="1"/>
</dbReference>
<dbReference type="Pfam" id="PF00077">
    <property type="entry name" value="RVP"/>
    <property type="match status" value="1"/>
</dbReference>
<name>A0A1V1PC17_9BACT</name>
<sequence length="124" mass="14311">MKFEFKYGLIWVRFKIQYESKEVFINNCILDTGSSTTAIDIDLVNFNYKKHSEIKRLFGIGGGTQEVISQKVDKICIGNQEVHDISIEFGDIQSQLGINGFIGNDLLRRYKVIIDYHQLEISFL</sequence>
<dbReference type="Gene3D" id="2.40.70.10">
    <property type="entry name" value="Acid Proteases"/>
    <property type="match status" value="1"/>
</dbReference>
<evidence type="ECO:0000313" key="3">
    <source>
        <dbReference type="EMBL" id="ETR72314.1"/>
    </source>
</evidence>
<evidence type="ECO:0000259" key="2">
    <source>
        <dbReference type="Pfam" id="PF00077"/>
    </source>
</evidence>
<dbReference type="EMBL" id="ATBP01000162">
    <property type="protein sequence ID" value="ETR72314.1"/>
    <property type="molecule type" value="Genomic_DNA"/>
</dbReference>
<dbReference type="GO" id="GO:0004190">
    <property type="term" value="F:aspartic-type endopeptidase activity"/>
    <property type="evidence" value="ECO:0007669"/>
    <property type="project" value="InterPro"/>
</dbReference>
<dbReference type="Proteomes" id="UP000189670">
    <property type="component" value="Unassembled WGS sequence"/>
</dbReference>
<dbReference type="InterPro" id="IPR018061">
    <property type="entry name" value="Retropepsins"/>
</dbReference>
<gene>
    <name evidence="3" type="ORF">OMM_07587</name>
</gene>
<protein>
    <recommendedName>
        <fullName evidence="2">Retropepsins domain-containing protein</fullName>
    </recommendedName>
</protein>
<dbReference type="AlphaFoldDB" id="A0A1V1PC17"/>
<accession>A0A1V1PC17</accession>
<dbReference type="PROSITE" id="PS00141">
    <property type="entry name" value="ASP_PROTEASE"/>
    <property type="match status" value="1"/>
</dbReference>
<organism evidence="3 4">
    <name type="scientific">Candidatus Magnetoglobus multicellularis str. Araruama</name>
    <dbReference type="NCBI Taxonomy" id="890399"/>
    <lineage>
        <taxon>Bacteria</taxon>
        <taxon>Pseudomonadati</taxon>
        <taxon>Thermodesulfobacteriota</taxon>
        <taxon>Desulfobacteria</taxon>
        <taxon>Desulfobacterales</taxon>
        <taxon>Desulfobacteraceae</taxon>
        <taxon>Candidatus Magnetoglobus</taxon>
    </lineage>
</organism>
<dbReference type="InterPro" id="IPR021109">
    <property type="entry name" value="Peptidase_aspartic_dom_sf"/>
</dbReference>
<keyword evidence="1" id="KW-0378">Hydrolase</keyword>
<dbReference type="InterPro" id="IPR001969">
    <property type="entry name" value="Aspartic_peptidase_AS"/>
</dbReference>